<dbReference type="InterPro" id="IPR036915">
    <property type="entry name" value="Cyclin-like_sf"/>
</dbReference>
<keyword evidence="2" id="KW-0131">Cell cycle</keyword>
<comment type="caution">
    <text evidence="5">The sequence shown here is derived from an EMBL/GenBank/DDBJ whole genome shotgun (WGS) entry which is preliminary data.</text>
</comment>
<evidence type="ECO:0000259" key="4">
    <source>
        <dbReference type="Pfam" id="PF00134"/>
    </source>
</evidence>
<dbReference type="STRING" id="4540.A0A3L6S4F7"/>
<feature type="compositionally biased region" description="Low complexity" evidence="3">
    <location>
        <begin position="76"/>
        <end position="95"/>
    </location>
</feature>
<accession>A0A3L6S4F7</accession>
<evidence type="ECO:0000313" key="5">
    <source>
        <dbReference type="EMBL" id="RLN15514.1"/>
    </source>
</evidence>
<keyword evidence="1" id="KW-0132">Cell division</keyword>
<keyword evidence="6" id="KW-1185">Reference proteome</keyword>
<feature type="region of interest" description="Disordered" evidence="3">
    <location>
        <begin position="76"/>
        <end position="97"/>
    </location>
</feature>
<dbReference type="SUPFAM" id="SSF47954">
    <property type="entry name" value="Cyclin-like"/>
    <property type="match status" value="1"/>
</dbReference>
<evidence type="ECO:0000256" key="1">
    <source>
        <dbReference type="ARBA" id="ARBA00022618"/>
    </source>
</evidence>
<organism evidence="5 6">
    <name type="scientific">Panicum miliaceum</name>
    <name type="common">Proso millet</name>
    <name type="synonym">Broomcorn millet</name>
    <dbReference type="NCBI Taxonomy" id="4540"/>
    <lineage>
        <taxon>Eukaryota</taxon>
        <taxon>Viridiplantae</taxon>
        <taxon>Streptophyta</taxon>
        <taxon>Embryophyta</taxon>
        <taxon>Tracheophyta</taxon>
        <taxon>Spermatophyta</taxon>
        <taxon>Magnoliopsida</taxon>
        <taxon>Liliopsida</taxon>
        <taxon>Poales</taxon>
        <taxon>Poaceae</taxon>
        <taxon>PACMAD clade</taxon>
        <taxon>Panicoideae</taxon>
        <taxon>Panicodae</taxon>
        <taxon>Paniceae</taxon>
        <taxon>Panicinae</taxon>
        <taxon>Panicum</taxon>
        <taxon>Panicum sect. Panicum</taxon>
    </lineage>
</organism>
<dbReference type="AlphaFoldDB" id="A0A3L6S4F7"/>
<reference evidence="6" key="1">
    <citation type="journal article" date="2019" name="Nat. Commun.">
        <title>The genome of broomcorn millet.</title>
        <authorList>
            <person name="Zou C."/>
            <person name="Miki D."/>
            <person name="Li D."/>
            <person name="Tang Q."/>
            <person name="Xiao L."/>
            <person name="Rajput S."/>
            <person name="Deng P."/>
            <person name="Jia W."/>
            <person name="Huang R."/>
            <person name="Zhang M."/>
            <person name="Sun Y."/>
            <person name="Hu J."/>
            <person name="Fu X."/>
            <person name="Schnable P.S."/>
            <person name="Li F."/>
            <person name="Zhang H."/>
            <person name="Feng B."/>
            <person name="Zhu X."/>
            <person name="Liu R."/>
            <person name="Schnable J.C."/>
            <person name="Zhu J.-K."/>
            <person name="Zhang H."/>
        </authorList>
    </citation>
    <scope>NUCLEOTIDE SEQUENCE [LARGE SCALE GENOMIC DNA]</scope>
</reference>
<dbReference type="Proteomes" id="UP000275267">
    <property type="component" value="Unassembled WGS sequence"/>
</dbReference>
<evidence type="ECO:0000313" key="6">
    <source>
        <dbReference type="Proteomes" id="UP000275267"/>
    </source>
</evidence>
<feature type="region of interest" description="Disordered" evidence="3">
    <location>
        <begin position="368"/>
        <end position="388"/>
    </location>
</feature>
<dbReference type="PANTHER" id="PTHR10177">
    <property type="entry name" value="CYCLINS"/>
    <property type="match status" value="1"/>
</dbReference>
<gene>
    <name evidence="5" type="ORF">C2845_PM02G07500</name>
</gene>
<dbReference type="EMBL" id="PQIB02000005">
    <property type="protein sequence ID" value="RLN15514.1"/>
    <property type="molecule type" value="Genomic_DNA"/>
</dbReference>
<feature type="domain" description="Cyclin N-terminal" evidence="4">
    <location>
        <begin position="203"/>
        <end position="263"/>
    </location>
</feature>
<dbReference type="InterPro" id="IPR006671">
    <property type="entry name" value="Cyclin_N"/>
</dbReference>
<sequence length="423" mass="45215">MGEVEEDCAAGCSFSLMCLEDGADLVGGLAGSADDGKLLLLYSEADEEDEEYMDHLVSKESSFCCSPSSSSSSSPAFSDFSDAGAESSPSPMPSSEDWFRCTRRDTVKWIIEVNDEHQLSIFQVSPTSIPFLSLNPPPPLQTRACFGFSHRTAYLAVAYFDRFCLHRCFDVTENRIIIRRSIAIPSVFPPGLTATWLADVLQRSVMPWAARLLAVACVSLAAKMEEYRAPALSEFRADDEYDFSSVSIRRMELLVLSTLGWRMGGVTPLDYLPCLSSRLRRRGGGGGGLVAAKAAALIFTTAEAASVLDYRPSTVAVAAVLAASHGASSKEALESKMTSLSPSCLLDKEDVYACHSLMLSASEISPAATSKSAKRPPPPSSHGSIGAGSTYESVSVDAASPFAAAARSSNKRARLLELPAIGR</sequence>
<dbReference type="InterPro" id="IPR039361">
    <property type="entry name" value="Cyclin"/>
</dbReference>
<name>A0A3L6S4F7_PANMI</name>
<dbReference type="Pfam" id="PF00134">
    <property type="entry name" value="Cyclin_N"/>
    <property type="match status" value="1"/>
</dbReference>
<protein>
    <submittedName>
        <fullName evidence="5">Cyclin-D5-1-like</fullName>
    </submittedName>
</protein>
<evidence type="ECO:0000256" key="3">
    <source>
        <dbReference type="SAM" id="MobiDB-lite"/>
    </source>
</evidence>
<dbReference type="GO" id="GO:0051301">
    <property type="term" value="P:cell division"/>
    <property type="evidence" value="ECO:0007669"/>
    <property type="project" value="UniProtKB-KW"/>
</dbReference>
<dbReference type="OrthoDB" id="306099at2759"/>
<evidence type="ECO:0000256" key="2">
    <source>
        <dbReference type="ARBA" id="ARBA00023306"/>
    </source>
</evidence>
<proteinExistence type="predicted"/>
<dbReference type="Gene3D" id="1.10.472.10">
    <property type="entry name" value="Cyclin-like"/>
    <property type="match status" value="2"/>
</dbReference>